<protein>
    <submittedName>
        <fullName evidence="1">Uncharacterized protein</fullName>
    </submittedName>
</protein>
<keyword evidence="2" id="KW-1185">Reference proteome</keyword>
<evidence type="ECO:0000313" key="1">
    <source>
        <dbReference type="EMBL" id="GFE79248.1"/>
    </source>
</evidence>
<sequence>MEPSVRTIGIRAGSSFVTFAVFDANENRIVNVETINIPVALDTPDSLRYIRNTVLDLLREYSIERACIRETEPTAQSSNIQRIQIEAVIQESFASSSLTAYFVGQISSISSRIGIHRADFKPYVSGEKNLDEVEDWASFDKEEREAILAALGARNA</sequence>
<dbReference type="EMBL" id="BLJN01000001">
    <property type="protein sequence ID" value="GFE79248.1"/>
    <property type="molecule type" value="Genomic_DNA"/>
</dbReference>
<dbReference type="Proteomes" id="UP000445000">
    <property type="component" value="Unassembled WGS sequence"/>
</dbReference>
<dbReference type="AlphaFoldDB" id="A0A829Y8P7"/>
<gene>
    <name evidence="1" type="ORF">GCM10011487_12480</name>
</gene>
<reference evidence="2" key="1">
    <citation type="submission" date="2020-01" db="EMBL/GenBank/DDBJ databases">
        <title>'Steroidobacter agaridevorans' sp. nov., agar-degrading bacteria isolated from rhizosphere soils.</title>
        <authorList>
            <person name="Ikenaga M."/>
            <person name="Kataoka M."/>
            <person name="Murouchi A."/>
            <person name="Katsuragi S."/>
            <person name="Sakai M."/>
        </authorList>
    </citation>
    <scope>NUCLEOTIDE SEQUENCE [LARGE SCALE GENOMIC DNA]</scope>
    <source>
        <strain evidence="2">YU21-B</strain>
    </source>
</reference>
<name>A0A829Y8P7_9GAMM</name>
<evidence type="ECO:0000313" key="2">
    <source>
        <dbReference type="Proteomes" id="UP000445000"/>
    </source>
</evidence>
<organism evidence="1 2">
    <name type="scientific">Steroidobacter agaridevorans</name>
    <dbReference type="NCBI Taxonomy" id="2695856"/>
    <lineage>
        <taxon>Bacteria</taxon>
        <taxon>Pseudomonadati</taxon>
        <taxon>Pseudomonadota</taxon>
        <taxon>Gammaproteobacteria</taxon>
        <taxon>Steroidobacterales</taxon>
        <taxon>Steroidobacteraceae</taxon>
        <taxon>Steroidobacter</taxon>
    </lineage>
</organism>
<proteinExistence type="predicted"/>
<comment type="caution">
    <text evidence="1">The sequence shown here is derived from an EMBL/GenBank/DDBJ whole genome shotgun (WGS) entry which is preliminary data.</text>
</comment>
<accession>A0A829Y8P7</accession>